<accession>A0ABV8ANZ9</accession>
<evidence type="ECO:0000313" key="2">
    <source>
        <dbReference type="EMBL" id="MFC3879748.1"/>
    </source>
</evidence>
<protein>
    <submittedName>
        <fullName evidence="2">DUF6434 domain-containing protein</fullName>
    </submittedName>
</protein>
<feature type="domain" description="DUF6434" evidence="1">
    <location>
        <begin position="76"/>
        <end position="138"/>
    </location>
</feature>
<sequence>MSTSKTENRPKFSEIKTGQEFKSWYWLKAELVDICKKLGLSYTGGKFELRDRIAHELDHPGTPFPKKPKKATTSKFNWAREKLTLETVLTDNVSFGPNFRNFMKSQVGDHFYCHSDFMDWANLNPGKTLGDAVEAWNKLEKRKEDPNFKRVIRPHNMFNQYLRDFFEATEGLKLKDAKKCWAAKKTQKSADGVVRFEKSDLQFLE</sequence>
<dbReference type="EMBL" id="JBHRZS010000006">
    <property type="protein sequence ID" value="MFC3879748.1"/>
    <property type="molecule type" value="Genomic_DNA"/>
</dbReference>
<organism evidence="2 3">
    <name type="scientific">Algoriphagus namhaensis</name>
    <dbReference type="NCBI Taxonomy" id="915353"/>
    <lineage>
        <taxon>Bacteria</taxon>
        <taxon>Pseudomonadati</taxon>
        <taxon>Bacteroidota</taxon>
        <taxon>Cytophagia</taxon>
        <taxon>Cytophagales</taxon>
        <taxon>Cyclobacteriaceae</taxon>
        <taxon>Algoriphagus</taxon>
    </lineage>
</organism>
<keyword evidence="3" id="KW-1185">Reference proteome</keyword>
<reference evidence="3" key="1">
    <citation type="journal article" date="2019" name="Int. J. Syst. Evol. Microbiol.">
        <title>The Global Catalogue of Microorganisms (GCM) 10K type strain sequencing project: providing services to taxonomists for standard genome sequencing and annotation.</title>
        <authorList>
            <consortium name="The Broad Institute Genomics Platform"/>
            <consortium name="The Broad Institute Genome Sequencing Center for Infectious Disease"/>
            <person name="Wu L."/>
            <person name="Ma J."/>
        </authorList>
    </citation>
    <scope>NUCLEOTIDE SEQUENCE [LARGE SCALE GENOMIC DNA]</scope>
    <source>
        <strain evidence="3">CCUG 60523</strain>
    </source>
</reference>
<comment type="caution">
    <text evidence="2">The sequence shown here is derived from an EMBL/GenBank/DDBJ whole genome shotgun (WGS) entry which is preliminary data.</text>
</comment>
<name>A0ABV8ANZ9_9BACT</name>
<dbReference type="Pfam" id="PF18953">
    <property type="entry name" value="SAP_new25"/>
    <property type="match status" value="1"/>
</dbReference>
<evidence type="ECO:0000313" key="3">
    <source>
        <dbReference type="Proteomes" id="UP001595805"/>
    </source>
</evidence>
<dbReference type="InterPro" id="IPR045492">
    <property type="entry name" value="DUF6434"/>
</dbReference>
<proteinExistence type="predicted"/>
<evidence type="ECO:0000259" key="1">
    <source>
        <dbReference type="Pfam" id="PF20026"/>
    </source>
</evidence>
<dbReference type="RefSeq" id="WP_377904461.1">
    <property type="nucleotide sequence ID" value="NZ_JBHRZS010000006.1"/>
</dbReference>
<dbReference type="Proteomes" id="UP001595805">
    <property type="component" value="Unassembled WGS sequence"/>
</dbReference>
<dbReference type="Pfam" id="PF20026">
    <property type="entry name" value="DUF6434"/>
    <property type="match status" value="1"/>
</dbReference>
<gene>
    <name evidence="2" type="ORF">ACFOSV_06155</name>
</gene>